<name>A0A183S8B1_SCHSO</name>
<evidence type="ECO:0000313" key="3">
    <source>
        <dbReference type="WBParaSite" id="SSLN_0000048001-mRNA-1"/>
    </source>
</evidence>
<sequence length="76" mass="8604">MFGVHAELMLNMSHYGIRVDGVKFSNRQHPSISLLEVEDILHSPGQYGARGYDLAEYMLNTKRAVCSLPKPNRQKS</sequence>
<gene>
    <name evidence="1" type="ORF">SSLN_LOCUS459</name>
</gene>
<keyword evidence="2" id="KW-1185">Reference proteome</keyword>
<proteinExistence type="predicted"/>
<dbReference type="WBParaSite" id="SSLN_0000048001-mRNA-1">
    <property type="protein sequence ID" value="SSLN_0000048001-mRNA-1"/>
    <property type="gene ID" value="SSLN_0000048001"/>
</dbReference>
<dbReference type="EMBL" id="UYSU01000328">
    <property type="protein sequence ID" value="VDL85642.1"/>
    <property type="molecule type" value="Genomic_DNA"/>
</dbReference>
<reference evidence="3" key="1">
    <citation type="submission" date="2016-06" db="UniProtKB">
        <authorList>
            <consortium name="WormBaseParasite"/>
        </authorList>
    </citation>
    <scope>IDENTIFICATION</scope>
</reference>
<dbReference type="AlphaFoldDB" id="A0A183S8B1"/>
<dbReference type="OrthoDB" id="6308931at2759"/>
<reference evidence="1 2" key="2">
    <citation type="submission" date="2018-11" db="EMBL/GenBank/DDBJ databases">
        <authorList>
            <consortium name="Pathogen Informatics"/>
        </authorList>
    </citation>
    <scope>NUCLEOTIDE SEQUENCE [LARGE SCALE GENOMIC DNA]</scope>
    <source>
        <strain evidence="1 2">NST_G2</strain>
    </source>
</reference>
<accession>A0A183S8B1</accession>
<evidence type="ECO:0000313" key="1">
    <source>
        <dbReference type="EMBL" id="VDL85642.1"/>
    </source>
</evidence>
<dbReference type="Proteomes" id="UP000275846">
    <property type="component" value="Unassembled WGS sequence"/>
</dbReference>
<evidence type="ECO:0000313" key="2">
    <source>
        <dbReference type="Proteomes" id="UP000275846"/>
    </source>
</evidence>
<organism evidence="3">
    <name type="scientific">Schistocephalus solidus</name>
    <name type="common">Tapeworm</name>
    <dbReference type="NCBI Taxonomy" id="70667"/>
    <lineage>
        <taxon>Eukaryota</taxon>
        <taxon>Metazoa</taxon>
        <taxon>Spiralia</taxon>
        <taxon>Lophotrochozoa</taxon>
        <taxon>Platyhelminthes</taxon>
        <taxon>Cestoda</taxon>
        <taxon>Eucestoda</taxon>
        <taxon>Diphyllobothriidea</taxon>
        <taxon>Diphyllobothriidae</taxon>
        <taxon>Schistocephalus</taxon>
    </lineage>
</organism>
<protein>
    <submittedName>
        <fullName evidence="3">Transposase</fullName>
    </submittedName>
</protein>